<gene>
    <name evidence="1" type="ORF">A3A65_04120</name>
</gene>
<evidence type="ECO:0000313" key="1">
    <source>
        <dbReference type="EMBL" id="OGY19281.1"/>
    </source>
</evidence>
<reference evidence="1 2" key="1">
    <citation type="journal article" date="2016" name="Nat. Commun.">
        <title>Thousands of microbial genomes shed light on interconnected biogeochemical processes in an aquifer system.</title>
        <authorList>
            <person name="Anantharaman K."/>
            <person name="Brown C.T."/>
            <person name="Hug L.A."/>
            <person name="Sharon I."/>
            <person name="Castelle C.J."/>
            <person name="Probst A.J."/>
            <person name="Thomas B.C."/>
            <person name="Singh A."/>
            <person name="Wilkins M.J."/>
            <person name="Karaoz U."/>
            <person name="Brodie E.L."/>
            <person name="Williams K.H."/>
            <person name="Hubbard S.S."/>
            <person name="Banfield J.F."/>
        </authorList>
    </citation>
    <scope>NUCLEOTIDE SEQUENCE [LARGE SCALE GENOMIC DNA]</scope>
</reference>
<organism evidence="1 2">
    <name type="scientific">Candidatus Chisholmbacteria bacterium RIFCSPLOWO2_01_FULL_49_14</name>
    <dbReference type="NCBI Taxonomy" id="1797593"/>
    <lineage>
        <taxon>Bacteria</taxon>
        <taxon>Candidatus Chisholmiibacteriota</taxon>
    </lineage>
</organism>
<evidence type="ECO:0000313" key="2">
    <source>
        <dbReference type="Proteomes" id="UP000176723"/>
    </source>
</evidence>
<proteinExistence type="predicted"/>
<dbReference type="STRING" id="1797593.A3A65_04120"/>
<name>A0A1G1VV45_9BACT</name>
<dbReference type="Proteomes" id="UP000176723">
    <property type="component" value="Unassembled WGS sequence"/>
</dbReference>
<accession>A0A1G1VV45</accession>
<dbReference type="AlphaFoldDB" id="A0A1G1VV45"/>
<sequence length="152" mass="17483">MPTEGLEDLVEGVKDELRWQKPESVGTSRVRTVVHSSGEHDMVFIDCGGKDVTKNESVFTPRDQLHKGDIVEVIIQRKRGVRRRLLFPPCRVAVRRLAAETYGKVTEEDRKALEWMLQYPDNGKNAFFNRAFYRKFFTGARKAPTPFPDIDS</sequence>
<comment type="caution">
    <text evidence="1">The sequence shown here is derived from an EMBL/GenBank/DDBJ whole genome shotgun (WGS) entry which is preliminary data.</text>
</comment>
<dbReference type="EMBL" id="MHCL01000029">
    <property type="protein sequence ID" value="OGY19281.1"/>
    <property type="molecule type" value="Genomic_DNA"/>
</dbReference>
<protein>
    <submittedName>
        <fullName evidence="1">Uncharacterized protein</fullName>
    </submittedName>
</protein>